<dbReference type="SMART" id="SM00320">
    <property type="entry name" value="WD40"/>
    <property type="match status" value="6"/>
</dbReference>
<dbReference type="GO" id="GO:0045504">
    <property type="term" value="F:dynein heavy chain binding"/>
    <property type="evidence" value="ECO:0007669"/>
    <property type="project" value="TreeGrafter"/>
</dbReference>
<dbReference type="InterPro" id="IPR050687">
    <property type="entry name" value="Dynein_IC"/>
</dbReference>
<dbReference type="Gene3D" id="2.130.10.10">
    <property type="entry name" value="YVTN repeat-like/Quinoprotein amine dehydrogenase"/>
    <property type="match status" value="2"/>
</dbReference>
<accession>A0A7S0NEU9</accession>
<feature type="compositionally biased region" description="Acidic residues" evidence="5">
    <location>
        <begin position="118"/>
        <end position="132"/>
    </location>
</feature>
<name>A0A7S0NEU9_9CRYP</name>
<feature type="region of interest" description="Disordered" evidence="5">
    <location>
        <begin position="118"/>
        <end position="141"/>
    </location>
</feature>
<feature type="compositionally biased region" description="Low complexity" evidence="5">
    <location>
        <begin position="803"/>
        <end position="813"/>
    </location>
</feature>
<feature type="compositionally biased region" description="Basic and acidic residues" evidence="5">
    <location>
        <begin position="771"/>
        <end position="801"/>
    </location>
</feature>
<reference evidence="6" key="1">
    <citation type="submission" date="2021-01" db="EMBL/GenBank/DDBJ databases">
        <authorList>
            <person name="Corre E."/>
            <person name="Pelletier E."/>
            <person name="Niang G."/>
            <person name="Scheremetjew M."/>
            <person name="Finn R."/>
            <person name="Kale V."/>
            <person name="Holt S."/>
            <person name="Cochrane G."/>
            <person name="Meng A."/>
            <person name="Brown T."/>
            <person name="Cohen L."/>
        </authorList>
    </citation>
    <scope>NUCLEOTIDE SEQUENCE</scope>
    <source>
        <strain evidence="6">CCMP325</strain>
    </source>
</reference>
<evidence type="ECO:0000256" key="2">
    <source>
        <dbReference type="ARBA" id="ARBA00022490"/>
    </source>
</evidence>
<dbReference type="InterPro" id="IPR036322">
    <property type="entry name" value="WD40_repeat_dom_sf"/>
</dbReference>
<protein>
    <submittedName>
        <fullName evidence="6">Uncharacterized protein</fullName>
    </submittedName>
</protein>
<evidence type="ECO:0000256" key="1">
    <source>
        <dbReference type="ARBA" id="ARBA00004496"/>
    </source>
</evidence>
<dbReference type="InterPro" id="IPR001680">
    <property type="entry name" value="WD40_rpt"/>
</dbReference>
<proteinExistence type="predicted"/>
<dbReference type="SUPFAM" id="SSF50978">
    <property type="entry name" value="WD40 repeat-like"/>
    <property type="match status" value="1"/>
</dbReference>
<feature type="region of interest" description="Disordered" evidence="5">
    <location>
        <begin position="771"/>
        <end position="840"/>
    </location>
</feature>
<evidence type="ECO:0000256" key="4">
    <source>
        <dbReference type="ARBA" id="ARBA00022737"/>
    </source>
</evidence>
<dbReference type="PANTHER" id="PTHR12442:SF5">
    <property type="entry name" value="DYNEIN AXONEMAL INTERMEDIATE CHAIN 3"/>
    <property type="match status" value="1"/>
</dbReference>
<dbReference type="GO" id="GO:0036159">
    <property type="term" value="P:inner dynein arm assembly"/>
    <property type="evidence" value="ECO:0007669"/>
    <property type="project" value="TreeGrafter"/>
</dbReference>
<evidence type="ECO:0000313" key="6">
    <source>
        <dbReference type="EMBL" id="CAD8509345.1"/>
    </source>
</evidence>
<organism evidence="6">
    <name type="scientific">Hanusia phi</name>
    <dbReference type="NCBI Taxonomy" id="3032"/>
    <lineage>
        <taxon>Eukaryota</taxon>
        <taxon>Cryptophyceae</taxon>
        <taxon>Pyrenomonadales</taxon>
        <taxon>Geminigeraceae</taxon>
        <taxon>Hanusia</taxon>
    </lineage>
</organism>
<evidence type="ECO:0000256" key="3">
    <source>
        <dbReference type="ARBA" id="ARBA00022574"/>
    </source>
</evidence>
<gene>
    <name evidence="6" type="ORF">HPHI1048_LOCUS24142</name>
</gene>
<dbReference type="GO" id="GO:0036156">
    <property type="term" value="C:inner dynein arm"/>
    <property type="evidence" value="ECO:0007669"/>
    <property type="project" value="TreeGrafter"/>
</dbReference>
<comment type="subcellular location">
    <subcellularLocation>
        <location evidence="1">Cytoplasm</location>
    </subcellularLocation>
</comment>
<dbReference type="AlphaFoldDB" id="A0A7S0NEU9"/>
<keyword evidence="3" id="KW-0853">WD repeat</keyword>
<sequence>MGEAEVPPGIFPIFLTNTTQQMFSVVSGTDVTEKAPCKRVSVAEILKDIQFRGVISDWQPAKSQIEKYKNGDVPAEQLEVLVVLDEENVYGQNFYLCYTEEAAQSVLEKKFSSHGEEAAAEEAAAEVAEEEEPPPKEIVDPDLVNRPWIEWAPGEGDSSKVLKTSEELDALVVRDSQGPRLKFSMSKKRKLFGVGGKLNDVDHIEVEDFKPYRDPQYKENQEMGPGVYGTRCLLRDSGSQCVSRTTETSTQTPRYRLVNSMVQYAPIMQEHTEEEKAQLCSSINDMLERSVPLVMEAMQTNETIEVFQDDLANLGDEETLGNTSDNAIKEYSSPFTDINYSKNKIISAIDWMPDAKGVVAVACTDRSSLDEQVEYDGKVQVSHILIWNFKDPIHPQFVLEAPSDVHSFRFNPKNSDILAAGLASGQVLQYNLGPAKDQAAKKEKGGVAANGSEESMGVKDEVNLIKHELGSTIEGSHRRAISDLIWLPATKEVYPRTGHLIQSTMSDGIPQQFLTVSSDGMLLFWDLRAKKEDKSGVLVWTPIYRILMSSLESAGDLSGNRLSLRTALEGEDATKFNIGTEDGEVVEGSWILPEEEGASYLRSSYTGHYGPVVSLQRSPFFDDTLLTVGDWTFCLFKSGAKEPIVRSSFAPTFLTRGRFSPTRPGVIVTSRADGCVDVWDLTDRSHEASLQHNVGPVAITALEFWTDNNANLQLLAVGDAQGTLHILEIPRNLRRPLPNEQNLIDGLLQRELARVRYMHTRMAFREKELAVKEAEDEEKRRGEEEAAAKAAAEEAAAREAAEAEAQALAAGDEQVVEEKPPDEGEDASVQKLSKEDEDAEARYRAIEAQFREKLDLNKS</sequence>
<dbReference type="InterPro" id="IPR015943">
    <property type="entry name" value="WD40/YVTN_repeat-like_dom_sf"/>
</dbReference>
<dbReference type="PANTHER" id="PTHR12442">
    <property type="entry name" value="DYNEIN INTERMEDIATE CHAIN"/>
    <property type="match status" value="1"/>
</dbReference>
<evidence type="ECO:0000256" key="5">
    <source>
        <dbReference type="SAM" id="MobiDB-lite"/>
    </source>
</evidence>
<dbReference type="EMBL" id="HBEO01035616">
    <property type="protein sequence ID" value="CAD8509345.1"/>
    <property type="molecule type" value="Transcribed_RNA"/>
</dbReference>
<keyword evidence="2" id="KW-0963">Cytoplasm</keyword>
<keyword evidence="4" id="KW-0677">Repeat</keyword>
<dbReference type="GO" id="GO:0045503">
    <property type="term" value="F:dynein light chain binding"/>
    <property type="evidence" value="ECO:0007669"/>
    <property type="project" value="TreeGrafter"/>
</dbReference>
<dbReference type="GO" id="GO:0060294">
    <property type="term" value="P:cilium movement involved in cell motility"/>
    <property type="evidence" value="ECO:0007669"/>
    <property type="project" value="TreeGrafter"/>
</dbReference>